<keyword evidence="2" id="KW-0413">Isomerase</keyword>
<dbReference type="GO" id="GO:0016491">
    <property type="term" value="F:oxidoreductase activity"/>
    <property type="evidence" value="ECO:0007669"/>
    <property type="project" value="InterPro"/>
</dbReference>
<feature type="domain" description="DSBA-like thioredoxin" evidence="1">
    <location>
        <begin position="3"/>
        <end position="204"/>
    </location>
</feature>
<organism evidence="2 3">
    <name type="scientific">Ureibacillus xyleni</name>
    <dbReference type="NCBI Taxonomy" id="614648"/>
    <lineage>
        <taxon>Bacteria</taxon>
        <taxon>Bacillati</taxon>
        <taxon>Bacillota</taxon>
        <taxon>Bacilli</taxon>
        <taxon>Bacillales</taxon>
        <taxon>Caryophanaceae</taxon>
        <taxon>Ureibacillus</taxon>
    </lineage>
</organism>
<dbReference type="GO" id="GO:0016853">
    <property type="term" value="F:isomerase activity"/>
    <property type="evidence" value="ECO:0007669"/>
    <property type="project" value="UniProtKB-KW"/>
</dbReference>
<proteinExistence type="predicted"/>
<reference evidence="3" key="1">
    <citation type="submission" date="2017-08" db="EMBL/GenBank/DDBJ databases">
        <authorList>
            <person name="Varghese N."/>
            <person name="Submissions S."/>
        </authorList>
    </citation>
    <scope>NUCLEOTIDE SEQUENCE [LARGE SCALE GENOMIC DNA]</scope>
    <source>
        <strain evidence="3">JC22</strain>
    </source>
</reference>
<evidence type="ECO:0000313" key="2">
    <source>
        <dbReference type="EMBL" id="SOC18436.1"/>
    </source>
</evidence>
<sequence length="234" mass="26209">MKIEVWSDYVCPFCYIGKRQLEKAIKDSGYEGQVEVEYKSFLLDPTTPLDAKDSVYSSLAKKYNVSIEQAKNMTKGVAERAKEVGLEYDFDIMKEANTVAAHRLAKWAATKQKGAELSERLLKAYFLEGKAIGQHDVLLNLVDEVGLDQEGARQVIDSDQFAKEVERDIYEAQQIGVRGVPFFVFNNKYGISGAQPQELFEQTIEKVAIEAGLKPKLKMVGDQGDNCSDGQCNF</sequence>
<gene>
    <name evidence="2" type="ORF">SAMN05880501_110102</name>
</gene>
<dbReference type="Proteomes" id="UP000219636">
    <property type="component" value="Unassembled WGS sequence"/>
</dbReference>
<dbReference type="OrthoDB" id="9799122at2"/>
<name>A0A285TF65_9BACL</name>
<dbReference type="InterPro" id="IPR001853">
    <property type="entry name" value="DSBA-like_thioredoxin_dom"/>
</dbReference>
<keyword evidence="3" id="KW-1185">Reference proteome</keyword>
<dbReference type="CDD" id="cd03024">
    <property type="entry name" value="DsbA_FrnE"/>
    <property type="match status" value="1"/>
</dbReference>
<dbReference type="PANTHER" id="PTHR13887">
    <property type="entry name" value="GLUTATHIONE S-TRANSFERASE KAPPA"/>
    <property type="match status" value="1"/>
</dbReference>
<dbReference type="Gene3D" id="3.40.30.10">
    <property type="entry name" value="Glutaredoxin"/>
    <property type="match status" value="1"/>
</dbReference>
<accession>A0A285TF65</accession>
<dbReference type="SUPFAM" id="SSF52833">
    <property type="entry name" value="Thioredoxin-like"/>
    <property type="match status" value="1"/>
</dbReference>
<dbReference type="InterPro" id="IPR036249">
    <property type="entry name" value="Thioredoxin-like_sf"/>
</dbReference>
<dbReference type="EMBL" id="OBMQ01000010">
    <property type="protein sequence ID" value="SOC18436.1"/>
    <property type="molecule type" value="Genomic_DNA"/>
</dbReference>
<dbReference type="PANTHER" id="PTHR13887:SF41">
    <property type="entry name" value="THIOREDOXIN SUPERFAMILY PROTEIN"/>
    <property type="match status" value="1"/>
</dbReference>
<dbReference type="AlphaFoldDB" id="A0A285TF65"/>
<evidence type="ECO:0000259" key="1">
    <source>
        <dbReference type="Pfam" id="PF01323"/>
    </source>
</evidence>
<protein>
    <submittedName>
        <fullName evidence="2">Predicted DsbA family dithiol-disulfide isomerase</fullName>
    </submittedName>
</protein>
<dbReference type="Pfam" id="PF01323">
    <property type="entry name" value="DSBA"/>
    <property type="match status" value="1"/>
</dbReference>
<evidence type="ECO:0000313" key="3">
    <source>
        <dbReference type="Proteomes" id="UP000219636"/>
    </source>
</evidence>